<gene>
    <name evidence="2" type="ORF">SISNIDRAFT_417016</name>
</gene>
<protein>
    <recommendedName>
        <fullName evidence="1">SAP domain-containing protein</fullName>
    </recommendedName>
</protein>
<evidence type="ECO:0000259" key="1">
    <source>
        <dbReference type="PROSITE" id="PS50800"/>
    </source>
</evidence>
<dbReference type="PANTHER" id="PTHR46579">
    <property type="entry name" value="F5/8 TYPE C DOMAIN-CONTAINING PROTEIN-RELATED"/>
    <property type="match status" value="1"/>
</dbReference>
<accession>A0A164Q820</accession>
<name>A0A164Q820_9AGAM</name>
<feature type="domain" description="SAP" evidence="1">
    <location>
        <begin position="243"/>
        <end position="277"/>
    </location>
</feature>
<reference evidence="2 3" key="1">
    <citation type="journal article" date="2016" name="Mol. Biol. Evol.">
        <title>Comparative Genomics of Early-Diverging Mushroom-Forming Fungi Provides Insights into the Origins of Lignocellulose Decay Capabilities.</title>
        <authorList>
            <person name="Nagy L.G."/>
            <person name="Riley R."/>
            <person name="Tritt A."/>
            <person name="Adam C."/>
            <person name="Daum C."/>
            <person name="Floudas D."/>
            <person name="Sun H."/>
            <person name="Yadav J.S."/>
            <person name="Pangilinan J."/>
            <person name="Larsson K.H."/>
            <person name="Matsuura K."/>
            <person name="Barry K."/>
            <person name="Labutti K."/>
            <person name="Kuo R."/>
            <person name="Ohm R.A."/>
            <person name="Bhattacharya S.S."/>
            <person name="Shirouzu T."/>
            <person name="Yoshinaga Y."/>
            <person name="Martin F.M."/>
            <person name="Grigoriev I.V."/>
            <person name="Hibbett D.S."/>
        </authorList>
    </citation>
    <scope>NUCLEOTIDE SEQUENCE [LARGE SCALE GENOMIC DNA]</scope>
    <source>
        <strain evidence="2 3">HHB9708</strain>
    </source>
</reference>
<sequence length="451" mass="50976">MVLLSLPAYLRHRIGNVYLAGVVPGPSKPSLDQINKLLTHLVDDLESLWLTGAIFKTPSCPGGLHVRCALIPLVCDMPAAHEVAGFSSYNSSHFCRICLLTLSDIDNIDVNSWPLRSFDNHIVEALKWRDAADEAERAEIVDTHGLRYSVLLRLSYWNAVLFTVIDSMHALLLGLLETHCRTLWGMSDKSEDFDGVRQPHRAENDPTNSHLSPEHQSVLEAMASLESRVKTSTSPEDKARKVLQKINLESLKDLCRKASVSFDGTKRHLWESLKKWQGLTGPARKAVLGKSTLTTIWSDQKTITTPSWLGRAPKFAGSTSHGKLKADEWRNLCSISLVYSLTKLWSNSEERYQQMLENFMHLITMINMSHLRIIDHETIELYRSSTLAYLAGVKTLFREQTLVPNHHAALHLPDLLKRFGPVHAWRTFAFERYNGIMQSLNHNSRIGVCLL</sequence>
<keyword evidence="3" id="KW-1185">Reference proteome</keyword>
<dbReference type="AlphaFoldDB" id="A0A164Q820"/>
<dbReference type="EMBL" id="KV419428">
    <property type="protein sequence ID" value="KZS89416.1"/>
    <property type="molecule type" value="Genomic_DNA"/>
</dbReference>
<dbReference type="PANTHER" id="PTHR46579:SF2">
    <property type="entry name" value="C2H2-TYPE DOMAIN-CONTAINING PROTEIN"/>
    <property type="match status" value="1"/>
</dbReference>
<dbReference type="OrthoDB" id="3248986at2759"/>
<dbReference type="PROSITE" id="PS50800">
    <property type="entry name" value="SAP"/>
    <property type="match status" value="1"/>
</dbReference>
<evidence type="ECO:0000313" key="3">
    <source>
        <dbReference type="Proteomes" id="UP000076722"/>
    </source>
</evidence>
<dbReference type="Proteomes" id="UP000076722">
    <property type="component" value="Unassembled WGS sequence"/>
</dbReference>
<dbReference type="InterPro" id="IPR003034">
    <property type="entry name" value="SAP_dom"/>
</dbReference>
<dbReference type="STRING" id="1314777.A0A164Q820"/>
<evidence type="ECO:0000313" key="2">
    <source>
        <dbReference type="EMBL" id="KZS89416.1"/>
    </source>
</evidence>
<organism evidence="2 3">
    <name type="scientific">Sistotremastrum niveocremeum HHB9708</name>
    <dbReference type="NCBI Taxonomy" id="1314777"/>
    <lineage>
        <taxon>Eukaryota</taxon>
        <taxon>Fungi</taxon>
        <taxon>Dikarya</taxon>
        <taxon>Basidiomycota</taxon>
        <taxon>Agaricomycotina</taxon>
        <taxon>Agaricomycetes</taxon>
        <taxon>Sistotremastrales</taxon>
        <taxon>Sistotremastraceae</taxon>
        <taxon>Sertulicium</taxon>
        <taxon>Sertulicium niveocremeum</taxon>
    </lineage>
</organism>
<proteinExistence type="predicted"/>